<protein>
    <recommendedName>
        <fullName evidence="5">Spermine/spermidine synthase</fullName>
    </recommendedName>
</protein>
<sequence length="810" mass="89648">MKIRPPFLTIALLSSAILGYEILLMRLFSIIQWHHFAYMIISLALLGFGASGTFISIFQGSFSKKFSHVFLINIMLFVLSSISCFLLAQSIPFNPDEILWDHWQPLRLLGIYLLLALPFFFAANAIALALTCFHWRIASLYAFDLMGAGLGSLGIVLLLFVATPLQALFIIGCIGLGALVLAAWELGFQQRNTVYTVSLMIGITIIIMHHNSELRLSPYKELVQMQRIQGTEIISEHSSPLGLLSIVQNDIIPLRHAPGLSLNAKTEPPEQIGVFTDGGGLTAITRETGNPADYAYLDQTTSAAPYHLAQLDKVLILGAGGGSSILQARYHHAQQIDAVELNPQLIRLMHEDYAEFTGHLLSGDTVQLYQGEARGFISETQKHYDLIEIALLDSFAASSAGLYALNESYLYTVESLQDMLKRLQPDGYLAITRWIKLPPRDNLKLLATAVDALVNSGAMNPGNQLVFLRSWQTGTLLIKNRPFTFEEIEALKTFCNARSFDLDWYPGITPNETNQFNQLAESYFFQAANAIISNERKDFFERYKFALEPATDDRPYFFHFFKWSVLTEIISLRNSGGLPLLEGGYLVLIATLSQALVASTILILLPLFFLKKTIMTASPVTTAISRNRVIIYFSAIGLAFLFIEIAFIQKFILFLHHPLYAVAIILTAFLMFAGLGSGFSQRLIQSGLYQSAITLAVIGIVVLGFLYMAFLQSIFSTYQSLTMLHKIILTVSLVAPLAFLMGMPFPLALAKLGDIAPEMIPWAWGINGCASVVSAVLATLLAISIGFNAVIVLALVLYSLAWASFPIQRS</sequence>
<name>A0A1H8EAE4_9PROT</name>
<dbReference type="AlphaFoldDB" id="A0A1H8EAE4"/>
<dbReference type="Pfam" id="PF01564">
    <property type="entry name" value="Spermine_synth"/>
    <property type="match status" value="1"/>
</dbReference>
<feature type="transmembrane region" description="Helical" evidence="2">
    <location>
        <begin position="585"/>
        <end position="609"/>
    </location>
</feature>
<evidence type="ECO:0008006" key="5">
    <source>
        <dbReference type="Google" id="ProtNLM"/>
    </source>
</evidence>
<reference evidence="3 4" key="1">
    <citation type="submission" date="2016-10" db="EMBL/GenBank/DDBJ databases">
        <authorList>
            <person name="de Groot N.N."/>
        </authorList>
    </citation>
    <scope>NUCLEOTIDE SEQUENCE [LARGE SCALE GENOMIC DNA]</scope>
    <source>
        <strain evidence="3 4">Nm22</strain>
    </source>
</reference>
<evidence type="ECO:0000256" key="2">
    <source>
        <dbReference type="SAM" id="Phobius"/>
    </source>
</evidence>
<dbReference type="PANTHER" id="PTHR43317">
    <property type="entry name" value="THERMOSPERMINE SYNTHASE ACAULIS5"/>
    <property type="match status" value="1"/>
</dbReference>
<keyword evidence="2" id="KW-0812">Transmembrane</keyword>
<feature type="transmembrane region" description="Helical" evidence="2">
    <location>
        <begin position="659"/>
        <end position="680"/>
    </location>
</feature>
<dbReference type="RefSeq" id="WP_090630862.1">
    <property type="nucleotide sequence ID" value="NZ_FOCP01000009.1"/>
</dbReference>
<keyword evidence="2" id="KW-0472">Membrane</keyword>
<feature type="transmembrane region" description="Helical" evidence="2">
    <location>
        <begin position="70"/>
        <end position="91"/>
    </location>
</feature>
<dbReference type="PANTHER" id="PTHR43317:SF1">
    <property type="entry name" value="THERMOSPERMINE SYNTHASE ACAULIS5"/>
    <property type="match status" value="1"/>
</dbReference>
<feature type="transmembrane region" description="Helical" evidence="2">
    <location>
        <begin position="167"/>
        <end position="186"/>
    </location>
</feature>
<evidence type="ECO:0000313" key="3">
    <source>
        <dbReference type="EMBL" id="SEN16489.1"/>
    </source>
</evidence>
<gene>
    <name evidence="3" type="ORF">SAMN05216325_10919</name>
</gene>
<dbReference type="OrthoDB" id="8540330at2"/>
<evidence type="ECO:0000313" key="4">
    <source>
        <dbReference type="Proteomes" id="UP000199459"/>
    </source>
</evidence>
<accession>A0A1H8EAE4</accession>
<keyword evidence="2" id="KW-1133">Transmembrane helix</keyword>
<dbReference type="Proteomes" id="UP000199459">
    <property type="component" value="Unassembled WGS sequence"/>
</dbReference>
<feature type="transmembrane region" description="Helical" evidence="2">
    <location>
        <begin position="692"/>
        <end position="715"/>
    </location>
</feature>
<dbReference type="STRING" id="917.SAMN05216326_10813"/>
<feature type="transmembrane region" description="Helical" evidence="2">
    <location>
        <begin position="35"/>
        <end position="58"/>
    </location>
</feature>
<feature type="transmembrane region" description="Helical" evidence="2">
    <location>
        <begin position="193"/>
        <end position="210"/>
    </location>
</feature>
<feature type="transmembrane region" description="Helical" evidence="2">
    <location>
        <begin position="140"/>
        <end position="161"/>
    </location>
</feature>
<proteinExistence type="predicted"/>
<dbReference type="SUPFAM" id="SSF53335">
    <property type="entry name" value="S-adenosyl-L-methionine-dependent methyltransferases"/>
    <property type="match status" value="1"/>
</dbReference>
<organism evidence="3 4">
    <name type="scientific">Nitrosomonas marina</name>
    <dbReference type="NCBI Taxonomy" id="917"/>
    <lineage>
        <taxon>Bacteria</taxon>
        <taxon>Pseudomonadati</taxon>
        <taxon>Pseudomonadota</taxon>
        <taxon>Betaproteobacteria</taxon>
        <taxon>Nitrosomonadales</taxon>
        <taxon>Nitrosomonadaceae</taxon>
        <taxon>Nitrosomonas</taxon>
    </lineage>
</organism>
<dbReference type="GO" id="GO:0006596">
    <property type="term" value="P:polyamine biosynthetic process"/>
    <property type="evidence" value="ECO:0007669"/>
    <property type="project" value="UniProtKB-KW"/>
</dbReference>
<dbReference type="CDD" id="cd02440">
    <property type="entry name" value="AdoMet_MTases"/>
    <property type="match status" value="1"/>
</dbReference>
<feature type="transmembrane region" description="Helical" evidence="2">
    <location>
        <begin position="762"/>
        <end position="783"/>
    </location>
</feature>
<dbReference type="EMBL" id="FOCP01000009">
    <property type="protein sequence ID" value="SEN16489.1"/>
    <property type="molecule type" value="Genomic_DNA"/>
</dbReference>
<feature type="transmembrane region" description="Helical" evidence="2">
    <location>
        <begin position="789"/>
        <end position="807"/>
    </location>
</feature>
<evidence type="ECO:0000256" key="1">
    <source>
        <dbReference type="ARBA" id="ARBA00023115"/>
    </source>
</evidence>
<feature type="transmembrane region" description="Helical" evidence="2">
    <location>
        <begin position="111"/>
        <end position="133"/>
    </location>
</feature>
<feature type="transmembrane region" description="Helical" evidence="2">
    <location>
        <begin position="727"/>
        <end position="750"/>
    </location>
</feature>
<dbReference type="InterPro" id="IPR029063">
    <property type="entry name" value="SAM-dependent_MTases_sf"/>
</dbReference>
<feature type="transmembrane region" description="Helical" evidence="2">
    <location>
        <begin position="629"/>
        <end position="653"/>
    </location>
</feature>
<keyword evidence="1" id="KW-0620">Polyamine biosynthesis</keyword>
<dbReference type="Gene3D" id="3.40.50.150">
    <property type="entry name" value="Vaccinia Virus protein VP39"/>
    <property type="match status" value="1"/>
</dbReference>